<protein>
    <submittedName>
        <fullName evidence="1">Uncharacterized protein</fullName>
    </submittedName>
</protein>
<sequence length="87" mass="9337">MLVSIAVPLVGALVKLDFALKLRHQTSPVQTQTGGPPQVLGASFSFLPGMQVTEMPRNSMLENRGRGCVDDVRDSRINQIGSFILGA</sequence>
<evidence type="ECO:0000313" key="2">
    <source>
        <dbReference type="Proteomes" id="UP000250266"/>
    </source>
</evidence>
<keyword evidence="2" id="KW-1185">Reference proteome</keyword>
<gene>
    <name evidence="1" type="ORF">K432DRAFT_385861</name>
</gene>
<reference evidence="1 2" key="1">
    <citation type="journal article" date="2016" name="Nat. Commun.">
        <title>Ectomycorrhizal ecology is imprinted in the genome of the dominant symbiotic fungus Cenococcum geophilum.</title>
        <authorList>
            <consortium name="DOE Joint Genome Institute"/>
            <person name="Peter M."/>
            <person name="Kohler A."/>
            <person name="Ohm R.A."/>
            <person name="Kuo A."/>
            <person name="Krutzmann J."/>
            <person name="Morin E."/>
            <person name="Arend M."/>
            <person name="Barry K.W."/>
            <person name="Binder M."/>
            <person name="Choi C."/>
            <person name="Clum A."/>
            <person name="Copeland A."/>
            <person name="Grisel N."/>
            <person name="Haridas S."/>
            <person name="Kipfer T."/>
            <person name="LaButti K."/>
            <person name="Lindquist E."/>
            <person name="Lipzen A."/>
            <person name="Maire R."/>
            <person name="Meier B."/>
            <person name="Mihaltcheva S."/>
            <person name="Molinier V."/>
            <person name="Murat C."/>
            <person name="Poggeler S."/>
            <person name="Quandt C.A."/>
            <person name="Sperisen C."/>
            <person name="Tritt A."/>
            <person name="Tisserant E."/>
            <person name="Crous P.W."/>
            <person name="Henrissat B."/>
            <person name="Nehls U."/>
            <person name="Egli S."/>
            <person name="Spatafora J.W."/>
            <person name="Grigoriev I.V."/>
            <person name="Martin F.M."/>
        </authorList>
    </citation>
    <scope>NUCLEOTIDE SEQUENCE [LARGE SCALE GENOMIC DNA]</scope>
    <source>
        <strain evidence="1 2">CBS 459.81</strain>
    </source>
</reference>
<proteinExistence type="predicted"/>
<dbReference type="EMBL" id="KV745265">
    <property type="protein sequence ID" value="OCK75866.1"/>
    <property type="molecule type" value="Genomic_DNA"/>
</dbReference>
<organism evidence="1 2">
    <name type="scientific">Lepidopterella palustris CBS 459.81</name>
    <dbReference type="NCBI Taxonomy" id="1314670"/>
    <lineage>
        <taxon>Eukaryota</taxon>
        <taxon>Fungi</taxon>
        <taxon>Dikarya</taxon>
        <taxon>Ascomycota</taxon>
        <taxon>Pezizomycotina</taxon>
        <taxon>Dothideomycetes</taxon>
        <taxon>Pleosporomycetidae</taxon>
        <taxon>Mytilinidiales</taxon>
        <taxon>Argynnaceae</taxon>
        <taxon>Lepidopterella</taxon>
    </lineage>
</organism>
<evidence type="ECO:0000313" key="1">
    <source>
        <dbReference type="EMBL" id="OCK75866.1"/>
    </source>
</evidence>
<dbReference type="AlphaFoldDB" id="A0A8E2E2A2"/>
<dbReference type="Proteomes" id="UP000250266">
    <property type="component" value="Unassembled WGS sequence"/>
</dbReference>
<name>A0A8E2E2A2_9PEZI</name>
<accession>A0A8E2E2A2</accession>